<proteinExistence type="predicted"/>
<sequence length="71" mass="8490">MEEKIFTEFEQKQIDTLDKTVYRLIDSSRDTIFRAIMDLRVPKEIDIESRVDGIIDSYKRARGFYEQVKAK</sequence>
<evidence type="ECO:0000313" key="2">
    <source>
        <dbReference type="Proteomes" id="UP000002236"/>
    </source>
</evidence>
<organism evidence="1 2">
    <name type="scientific">Aeromonas phage phiAS5</name>
    <dbReference type="NCBI Taxonomy" id="879630"/>
    <lineage>
        <taxon>Viruses</taxon>
        <taxon>Duplodnaviria</taxon>
        <taxon>Heunggongvirae</taxon>
        <taxon>Uroviricota</taxon>
        <taxon>Caudoviricetes</taxon>
        <taxon>Pantevenvirales</taxon>
        <taxon>Straboviridae</taxon>
        <taxon>Chrysonvirus</taxon>
        <taxon>Chrysonvirus as5</taxon>
    </lineage>
</organism>
<name>E1A2N1_9CAUD</name>
<protein>
    <submittedName>
        <fullName evidence="1">Uncharacterized protein</fullName>
    </submittedName>
</protein>
<dbReference type="Proteomes" id="UP000002236">
    <property type="component" value="Segment"/>
</dbReference>
<dbReference type="EMBL" id="HM452126">
    <property type="protein sequence ID" value="ADM79977.1"/>
    <property type="molecule type" value="Genomic_DNA"/>
</dbReference>
<dbReference type="KEGG" id="vg:9861541"/>
<accession>E1A2N1</accession>
<evidence type="ECO:0000313" key="1">
    <source>
        <dbReference type="EMBL" id="ADM79977.1"/>
    </source>
</evidence>
<gene>
    <name evidence="1" type="ORF">phiAS5_ORF0134</name>
</gene>
<reference evidence="1 2" key="1">
    <citation type="journal article" date="2012" name="Vet. Microbiol.">
        <title>Complete genome sequence and characterization of a broad-host range T4-like bacteriophage phiAS5 infecting Aeromonas salmonicida subsp. salmonicida.</title>
        <authorList>
            <person name="Kim J.H."/>
            <person name="Son J.S."/>
            <person name="Choi Y.J."/>
            <person name="Choresca C.H.Jr."/>
            <person name="Shin S.P."/>
            <person name="Han J.E."/>
            <person name="Jun J.W."/>
            <person name="Park S.C."/>
        </authorList>
    </citation>
    <scope>NUCLEOTIDE SEQUENCE [LARGE SCALE GENOMIC DNA]</scope>
</reference>
<dbReference type="RefSeq" id="YP_003969423.1">
    <property type="nucleotide sequence ID" value="NC_014636.1"/>
</dbReference>
<dbReference type="OrthoDB" id="26580at10239"/>
<dbReference type="GeneID" id="9861541"/>
<keyword evidence="2" id="KW-1185">Reference proteome</keyword>